<dbReference type="InterPro" id="IPR011234">
    <property type="entry name" value="Fumarylacetoacetase-like_C"/>
</dbReference>
<evidence type="ECO:0000256" key="1">
    <source>
        <dbReference type="ARBA" id="ARBA00022723"/>
    </source>
</evidence>
<dbReference type="Gene3D" id="3.90.850.10">
    <property type="entry name" value="Fumarylacetoacetase-like, C-terminal domain"/>
    <property type="match status" value="1"/>
</dbReference>
<organism evidence="3 4">
    <name type="scientific">Rhodococcus coprophilus</name>
    <dbReference type="NCBI Taxonomy" id="38310"/>
    <lineage>
        <taxon>Bacteria</taxon>
        <taxon>Bacillati</taxon>
        <taxon>Actinomycetota</taxon>
        <taxon>Actinomycetes</taxon>
        <taxon>Mycobacteriales</taxon>
        <taxon>Nocardiaceae</taxon>
        <taxon>Rhodococcus</taxon>
    </lineage>
</organism>
<dbReference type="EC" id="4.3.2.3" evidence="3"/>
<keyword evidence="1" id="KW-0479">Metal-binding</keyword>
<sequence length="278" mass="30335">MSFEIGRVRIGKTVVPCARMSDGVVRDARGAVSDWAGSALDPDNLCDIEDQVMGFPSIQDSSQVEVPFSGSAHLVCIGQNFHDHAAEVQVTMWSEDPLCYLKPVYTLSTSGMTPMPEGCRTMSWEGELAVVVGRAAHRLLNPSDALSAVAGYTTSNDMGDYDWVLHRGGQWVKGKAFPDFNPIGRWLRVGRKRHPPPESLLTTRVNGAVVQMAQLSDMRYTPPYLVWYVSQFLCLMPGDVINCGTPGGTALATQNYLQVGDVVEVDISNVGTHCTRIV</sequence>
<dbReference type="GO" id="GO:0050385">
    <property type="term" value="F:ureidoglycolate lyase activity"/>
    <property type="evidence" value="ECO:0007669"/>
    <property type="project" value="UniProtKB-EC"/>
</dbReference>
<evidence type="ECO:0000259" key="2">
    <source>
        <dbReference type="Pfam" id="PF01557"/>
    </source>
</evidence>
<keyword evidence="3" id="KW-0456">Lyase</keyword>
<reference evidence="3 4" key="1">
    <citation type="submission" date="2018-06" db="EMBL/GenBank/DDBJ databases">
        <authorList>
            <consortium name="Pathogen Informatics"/>
            <person name="Doyle S."/>
        </authorList>
    </citation>
    <scope>NUCLEOTIDE SEQUENCE [LARGE SCALE GENOMIC DNA]</scope>
    <source>
        <strain evidence="3 4">NCTC10994</strain>
    </source>
</reference>
<dbReference type="GO" id="GO:0046872">
    <property type="term" value="F:metal ion binding"/>
    <property type="evidence" value="ECO:0007669"/>
    <property type="project" value="UniProtKB-KW"/>
</dbReference>
<feature type="domain" description="Fumarylacetoacetase-like C-terminal" evidence="2">
    <location>
        <begin position="74"/>
        <end position="278"/>
    </location>
</feature>
<dbReference type="Pfam" id="PF01557">
    <property type="entry name" value="FAA_hydrolase"/>
    <property type="match status" value="1"/>
</dbReference>
<dbReference type="AlphaFoldDB" id="A0A2X4TMG1"/>
<accession>A0A2X4TMG1</accession>
<dbReference type="GO" id="GO:0016787">
    <property type="term" value="F:hydrolase activity"/>
    <property type="evidence" value="ECO:0007669"/>
    <property type="project" value="UniProtKB-KW"/>
</dbReference>
<dbReference type="PANTHER" id="PTHR11820:SF112">
    <property type="entry name" value="FUMARYLACETOACETATE HYDROLASE FAMILY PROTEIN (AFU_ORTHOLOGUE AFUA_1G02370)-RELATED"/>
    <property type="match status" value="1"/>
</dbReference>
<evidence type="ECO:0000313" key="4">
    <source>
        <dbReference type="Proteomes" id="UP000249091"/>
    </source>
</evidence>
<gene>
    <name evidence="3" type="ORF">NCTC10994_00335</name>
</gene>
<dbReference type="EMBL" id="LS483468">
    <property type="protein sequence ID" value="SQI28586.1"/>
    <property type="molecule type" value="Genomic_DNA"/>
</dbReference>
<dbReference type="STRING" id="1219011.GCA_001895045_00056"/>
<protein>
    <submittedName>
        <fullName evidence="3">Fumarylacetoacetate hydrolase family protein</fullName>
        <ecNumber evidence="3">4.3.2.3</ecNumber>
    </submittedName>
</protein>
<dbReference type="KEGG" id="rcr:NCTC10994_00335"/>
<dbReference type="PANTHER" id="PTHR11820">
    <property type="entry name" value="ACYLPYRUVASE"/>
    <property type="match status" value="1"/>
</dbReference>
<dbReference type="RefSeq" id="WP_072698101.1">
    <property type="nucleotide sequence ID" value="NZ_JAFBBL010000001.1"/>
</dbReference>
<proteinExistence type="predicted"/>
<dbReference type="SUPFAM" id="SSF56529">
    <property type="entry name" value="FAH"/>
    <property type="match status" value="1"/>
</dbReference>
<evidence type="ECO:0000313" key="3">
    <source>
        <dbReference type="EMBL" id="SQI28586.1"/>
    </source>
</evidence>
<keyword evidence="4" id="KW-1185">Reference proteome</keyword>
<name>A0A2X4TMG1_9NOCA</name>
<dbReference type="InterPro" id="IPR036663">
    <property type="entry name" value="Fumarylacetoacetase_C_sf"/>
</dbReference>
<dbReference type="Proteomes" id="UP000249091">
    <property type="component" value="Chromosome 1"/>
</dbReference>
<keyword evidence="3" id="KW-0378">Hydrolase</keyword>